<dbReference type="EMBL" id="CP162599">
    <property type="protein sequence ID" value="XDK31677.1"/>
    <property type="molecule type" value="Genomic_DNA"/>
</dbReference>
<keyword evidence="4" id="KW-0233">DNA recombination</keyword>
<dbReference type="Pfam" id="PF14657">
    <property type="entry name" value="Arm-DNA-bind_4"/>
    <property type="match status" value="1"/>
</dbReference>
<comment type="similarity">
    <text evidence="1">Belongs to the 'phage' integrase family.</text>
</comment>
<dbReference type="SUPFAM" id="SSF56349">
    <property type="entry name" value="DNA breaking-rejoining enzymes"/>
    <property type="match status" value="1"/>
</dbReference>
<evidence type="ECO:0000259" key="5">
    <source>
        <dbReference type="PROSITE" id="PS51898"/>
    </source>
</evidence>
<evidence type="ECO:0000256" key="1">
    <source>
        <dbReference type="ARBA" id="ARBA00008857"/>
    </source>
</evidence>
<dbReference type="RefSeq" id="WP_368652403.1">
    <property type="nucleotide sequence ID" value="NZ_CP162599.1"/>
</dbReference>
<feature type="domain" description="Tyr recombinase" evidence="5">
    <location>
        <begin position="197"/>
        <end position="392"/>
    </location>
</feature>
<dbReference type="InterPro" id="IPR050808">
    <property type="entry name" value="Phage_Integrase"/>
</dbReference>
<evidence type="ECO:0000313" key="6">
    <source>
        <dbReference type="EMBL" id="XDK31677.1"/>
    </source>
</evidence>
<dbReference type="InterPro" id="IPR013762">
    <property type="entry name" value="Integrase-like_cat_sf"/>
</dbReference>
<dbReference type="InterPro" id="IPR011010">
    <property type="entry name" value="DNA_brk_join_enz"/>
</dbReference>
<gene>
    <name evidence="6" type="ORF">AB4Y30_11635</name>
</gene>
<dbReference type="PROSITE" id="PS51898">
    <property type="entry name" value="TYR_RECOMBINASE"/>
    <property type="match status" value="1"/>
</dbReference>
<sequence length="408" mass="47389">MHHGKISLASTRVKKEVITMKLNKSKKENELYWYVNKKSEKLWMYRHKYYDALGKRKEKKKSGFKTEKAALKSLLEVKSTLLNDQVKLVEYDNITVAQWMDIWYNSNKDNWKITTQTNVEVQIRLHIKPLIGQYKLSKLDKSTYKIKFINVLIKKFRYKSVLTFHTTFKTAINDAVDNEILPRNRFNKLSIPNSDVVKENYLSPAELNKLLTISENQLKLNDYIIILTLAYTGFRKGELLGLQWKNINFDDNTMTVDCTRDNKGVRPPKTQNSYRTIDVDAVVFSKLKIYKSWCKQTLLKFGKHLKPDDYVFISKVGNPIDHSTPNYWLNTINQKYNLKEITPHGLRHTHATILLNEGIPVKVIADRLGNTPEMINNIYGHVLKKMKDKTVQVFGNSLIEAGAKSGAK</sequence>
<keyword evidence="2" id="KW-0229">DNA integration</keyword>
<dbReference type="Pfam" id="PF14659">
    <property type="entry name" value="Phage_int_SAM_3"/>
    <property type="match status" value="1"/>
</dbReference>
<dbReference type="GO" id="GO:0006310">
    <property type="term" value="P:DNA recombination"/>
    <property type="evidence" value="ECO:0007669"/>
    <property type="project" value="UniProtKB-KW"/>
</dbReference>
<proteinExistence type="inferred from homology"/>
<dbReference type="Pfam" id="PF00589">
    <property type="entry name" value="Phage_integrase"/>
    <property type="match status" value="1"/>
</dbReference>
<dbReference type="InterPro" id="IPR010998">
    <property type="entry name" value="Integrase_recombinase_N"/>
</dbReference>
<dbReference type="CDD" id="cd01189">
    <property type="entry name" value="INT_ICEBs1_C_like"/>
    <property type="match status" value="1"/>
</dbReference>
<dbReference type="GO" id="GO:0003677">
    <property type="term" value="F:DNA binding"/>
    <property type="evidence" value="ECO:0007669"/>
    <property type="project" value="UniProtKB-KW"/>
</dbReference>
<protein>
    <submittedName>
        <fullName evidence="6">Tyrosine-type recombinase/integrase</fullName>
    </submittedName>
</protein>
<reference evidence="6" key="1">
    <citation type="submission" date="2024-07" db="EMBL/GenBank/DDBJ databases">
        <title>Halotolerant mesophilic bacterium Ornithinibacillus sp. 4-3, sp. nov., isolated from soil.</title>
        <authorList>
            <person name="Sidarenka A.V."/>
            <person name="Guliayeva D.E."/>
            <person name="Leanovich S.I."/>
            <person name="Hileuskaya K.S."/>
            <person name="Akhremchuk A.E."/>
            <person name="Sikolenko M.A."/>
            <person name="Valentovich L.N."/>
        </authorList>
    </citation>
    <scope>NUCLEOTIDE SEQUENCE</scope>
    <source>
        <strain evidence="6">4-3</strain>
    </source>
</reference>
<dbReference type="InterPro" id="IPR002104">
    <property type="entry name" value="Integrase_catalytic"/>
</dbReference>
<keyword evidence="3" id="KW-0238">DNA-binding</keyword>
<name>A0AB39HJV8_9BACI</name>
<dbReference type="GO" id="GO:0015074">
    <property type="term" value="P:DNA integration"/>
    <property type="evidence" value="ECO:0007669"/>
    <property type="project" value="UniProtKB-KW"/>
</dbReference>
<evidence type="ECO:0000256" key="4">
    <source>
        <dbReference type="ARBA" id="ARBA00023172"/>
    </source>
</evidence>
<dbReference type="PANTHER" id="PTHR30629:SF6">
    <property type="entry name" value="PROPHAGE INTEGRASE INTA-RELATED"/>
    <property type="match status" value="1"/>
</dbReference>
<dbReference type="Gene3D" id="1.10.443.10">
    <property type="entry name" value="Intergrase catalytic core"/>
    <property type="match status" value="1"/>
</dbReference>
<evidence type="ECO:0000256" key="2">
    <source>
        <dbReference type="ARBA" id="ARBA00022908"/>
    </source>
</evidence>
<evidence type="ECO:0000256" key="3">
    <source>
        <dbReference type="ARBA" id="ARBA00023125"/>
    </source>
</evidence>
<dbReference type="InterPro" id="IPR028259">
    <property type="entry name" value="AP2-like_int_N"/>
</dbReference>
<dbReference type="InterPro" id="IPR004107">
    <property type="entry name" value="Integrase_SAM-like_N"/>
</dbReference>
<organism evidence="6">
    <name type="scientific">Ornithinibacillus sp. 4-3</name>
    <dbReference type="NCBI Taxonomy" id="3231488"/>
    <lineage>
        <taxon>Bacteria</taxon>
        <taxon>Bacillati</taxon>
        <taxon>Bacillota</taxon>
        <taxon>Bacilli</taxon>
        <taxon>Bacillales</taxon>
        <taxon>Bacillaceae</taxon>
        <taxon>Ornithinibacillus</taxon>
    </lineage>
</organism>
<dbReference type="Gene3D" id="1.10.150.130">
    <property type="match status" value="1"/>
</dbReference>
<dbReference type="PANTHER" id="PTHR30629">
    <property type="entry name" value="PROPHAGE INTEGRASE"/>
    <property type="match status" value="1"/>
</dbReference>
<accession>A0AB39HJV8</accession>
<dbReference type="AlphaFoldDB" id="A0AB39HJV8"/>